<keyword evidence="1" id="KW-0812">Transmembrane</keyword>
<dbReference type="AlphaFoldDB" id="A0A9E7A0D5"/>
<dbReference type="KEGG" id="fbm:MQE35_04480"/>
<evidence type="ECO:0000313" key="2">
    <source>
        <dbReference type="EMBL" id="UOB18547.1"/>
    </source>
</evidence>
<protein>
    <submittedName>
        <fullName evidence="2">Uncharacterized protein</fullName>
    </submittedName>
</protein>
<dbReference type="RefSeq" id="WP_255844943.1">
    <property type="nucleotide sequence ID" value="NZ_CP094358.1"/>
</dbReference>
<dbReference type="EMBL" id="CP094358">
    <property type="protein sequence ID" value="UOB18547.1"/>
    <property type="molecule type" value="Genomic_DNA"/>
</dbReference>
<proteinExistence type="predicted"/>
<dbReference type="Proteomes" id="UP000831290">
    <property type="component" value="Chromosome"/>
</dbReference>
<keyword evidence="1" id="KW-0472">Membrane</keyword>
<reference evidence="2" key="1">
    <citation type="submission" date="2022-03" db="EMBL/GenBank/DDBJ databases">
        <title>Description of Abyssus ytuae gen. nov., sp. nov., a novel member of the family Flavobacteriaceae isolated from the sediment of Mariana Trench.</title>
        <authorList>
            <person name="Zhang J."/>
            <person name="Xu X."/>
        </authorList>
    </citation>
    <scope>NUCLEOTIDE SEQUENCE</scope>
    <source>
        <strain evidence="2">MT3330</strain>
    </source>
</reference>
<evidence type="ECO:0000313" key="3">
    <source>
        <dbReference type="Proteomes" id="UP000831290"/>
    </source>
</evidence>
<name>A0A9E7A0D5_9FLAO</name>
<organism evidence="2 3">
    <name type="scientific">Abyssalbus ytuae</name>
    <dbReference type="NCBI Taxonomy" id="2926907"/>
    <lineage>
        <taxon>Bacteria</taxon>
        <taxon>Pseudomonadati</taxon>
        <taxon>Bacteroidota</taxon>
        <taxon>Flavobacteriia</taxon>
        <taxon>Flavobacteriales</taxon>
        <taxon>Flavobacteriaceae</taxon>
        <taxon>Abyssalbus</taxon>
    </lineage>
</organism>
<keyword evidence="3" id="KW-1185">Reference proteome</keyword>
<sequence length="146" mass="16304">MNKEYTLDEKLNASATVGPHTGRFLSGYLSYILSFFIIFFLNKLITVGLYVVNYSICIFKKMFFVESCSESTSVEEPFSMGMSHYNHGHNTVHEVTISSVKNQNAVSAPGSKTNSRLNFLTSYKSPTSFNYPGVSLSTISFSIFQS</sequence>
<feature type="transmembrane region" description="Helical" evidence="1">
    <location>
        <begin position="28"/>
        <end position="52"/>
    </location>
</feature>
<keyword evidence="1" id="KW-1133">Transmembrane helix</keyword>
<accession>A0A9E7A0D5</accession>
<evidence type="ECO:0000256" key="1">
    <source>
        <dbReference type="SAM" id="Phobius"/>
    </source>
</evidence>
<gene>
    <name evidence="2" type="ORF">MQE35_04480</name>
</gene>